<dbReference type="Proteomes" id="UP001327093">
    <property type="component" value="Unassembled WGS sequence"/>
</dbReference>
<evidence type="ECO:0000313" key="1">
    <source>
        <dbReference type="EMBL" id="MEB3369514.1"/>
    </source>
</evidence>
<sequence length="110" mass="11683">MADDLVRGELLSGQVQFQSVAEAVPPVVVDPLAVAVNLSSHEIATEEVVEDESRGAALATSGIAWVPVGNVFRRAGVSAHEARTARSTSVKDLRIMRRSFPEATDIESLA</sequence>
<protein>
    <submittedName>
        <fullName evidence="1">Uncharacterized protein</fullName>
    </submittedName>
</protein>
<dbReference type="EMBL" id="JAWLNX010000013">
    <property type="protein sequence ID" value="MEB3369514.1"/>
    <property type="molecule type" value="Genomic_DNA"/>
</dbReference>
<dbReference type="RefSeq" id="WP_324267002.1">
    <property type="nucleotide sequence ID" value="NZ_JAWLNX010000013.1"/>
</dbReference>
<name>A0ABU6ADB9_9PSEU</name>
<gene>
    <name evidence="1" type="ORF">R4I43_19050</name>
</gene>
<organism evidence="1 2">
    <name type="scientific">Saccharopolyspora mangrovi</name>
    <dbReference type="NCBI Taxonomy" id="3082379"/>
    <lineage>
        <taxon>Bacteria</taxon>
        <taxon>Bacillati</taxon>
        <taxon>Actinomycetota</taxon>
        <taxon>Actinomycetes</taxon>
        <taxon>Pseudonocardiales</taxon>
        <taxon>Pseudonocardiaceae</taxon>
        <taxon>Saccharopolyspora</taxon>
    </lineage>
</organism>
<accession>A0ABU6ADB9</accession>
<keyword evidence="2" id="KW-1185">Reference proteome</keyword>
<evidence type="ECO:0000313" key="2">
    <source>
        <dbReference type="Proteomes" id="UP001327093"/>
    </source>
</evidence>
<reference evidence="1 2" key="1">
    <citation type="submission" date="2023-10" db="EMBL/GenBank/DDBJ databases">
        <title>Saccharopolyspora sp. nov., isolated from mangrove soil.</title>
        <authorList>
            <person name="Lu Y."/>
            <person name="Liu W."/>
        </authorList>
    </citation>
    <scope>NUCLEOTIDE SEQUENCE [LARGE SCALE GENOMIC DNA]</scope>
    <source>
        <strain evidence="1 2">S2-29</strain>
    </source>
</reference>
<proteinExistence type="predicted"/>
<comment type="caution">
    <text evidence="1">The sequence shown here is derived from an EMBL/GenBank/DDBJ whole genome shotgun (WGS) entry which is preliminary data.</text>
</comment>